<evidence type="ECO:0000313" key="3">
    <source>
        <dbReference type="EMBL" id="RDA38530.1"/>
    </source>
</evidence>
<dbReference type="EMBL" id="QOGZ01000012">
    <property type="protein sequence ID" value="RDA38530.1"/>
    <property type="molecule type" value="Genomic_DNA"/>
</dbReference>
<reference evidence="2 6" key="1">
    <citation type="submission" date="2017-07" db="EMBL/GenBank/DDBJ databases">
        <authorList>
            <person name="Zhi S."/>
            <person name="Banting G."/>
            <person name="Neumann N."/>
        </authorList>
    </citation>
    <scope>NUCLEOTIDE SEQUENCE [LARGE SCALE GENOMIC DNA]</scope>
    <source>
        <strain evidence="2 6">WW41</strain>
    </source>
</reference>
<reference evidence="3 5" key="3">
    <citation type="submission" date="2018-07" db="EMBL/GenBank/DDBJ databases">
        <title>Whole Genome Sequence Analysis of Avian Pathogenic E. coli - An Australian Perspective.</title>
        <authorList>
            <person name="Cummins M.L."/>
            <person name="Reid C.J."/>
            <person name="Roy Chowdhury P."/>
            <person name="Bushell R."/>
            <person name="Esbert N."/>
            <person name="Tivendale K.A."/>
            <person name="Noormohammadi A.H."/>
            <person name="Islam S."/>
            <person name="Marenda M.S."/>
            <person name="Browning G.F."/>
            <person name="Markham P.F."/>
            <person name="Djordjevic S.P."/>
        </authorList>
    </citation>
    <scope>NUCLEOTIDE SEQUENCE [LARGE SCALE GENOMIC DNA]</scope>
    <source>
        <strain evidence="3 5">AVC211</strain>
    </source>
</reference>
<dbReference type="Proteomes" id="UP000239554">
    <property type="component" value="Chromosome"/>
</dbReference>
<gene>
    <name evidence="1" type="ORF">C3F40_15600</name>
    <name evidence="2" type="ORF">CG702_22340</name>
    <name evidence="3" type="ORF">DTL43_12360</name>
</gene>
<dbReference type="Proteomes" id="UP000253687">
    <property type="component" value="Unassembled WGS sequence"/>
</dbReference>
<protein>
    <submittedName>
        <fullName evidence="3">Transcriptional regulator</fullName>
    </submittedName>
</protein>
<evidence type="ECO:0000313" key="1">
    <source>
        <dbReference type="EMBL" id="AUY03058.1"/>
    </source>
</evidence>
<dbReference type="Proteomes" id="UP000264870">
    <property type="component" value="Unassembled WGS sequence"/>
</dbReference>
<evidence type="ECO:0000313" key="4">
    <source>
        <dbReference type="Proteomes" id="UP000239554"/>
    </source>
</evidence>
<accession>A0A244A340</accession>
<dbReference type="AlphaFoldDB" id="A0A244A340"/>
<sequence>MLCLFLTFTLTFYWIFIDDTLRLSGRFPLYVKEPAKELQ</sequence>
<dbReference type="EMBL" id="NNAK01000074">
    <property type="protein sequence ID" value="OZP01004.1"/>
    <property type="molecule type" value="Genomic_DNA"/>
</dbReference>
<proteinExistence type="predicted"/>
<organism evidence="3 5">
    <name type="scientific">Escherichia coli</name>
    <dbReference type="NCBI Taxonomy" id="562"/>
    <lineage>
        <taxon>Bacteria</taxon>
        <taxon>Pseudomonadati</taxon>
        <taxon>Pseudomonadota</taxon>
        <taxon>Gammaproteobacteria</taxon>
        <taxon>Enterobacterales</taxon>
        <taxon>Enterobacteriaceae</taxon>
        <taxon>Escherichia</taxon>
    </lineage>
</organism>
<name>A0A244A340_ECOLX</name>
<evidence type="ECO:0000313" key="2">
    <source>
        <dbReference type="EMBL" id="OZP01004.1"/>
    </source>
</evidence>
<evidence type="ECO:0000313" key="6">
    <source>
        <dbReference type="Proteomes" id="UP000264870"/>
    </source>
</evidence>
<dbReference type="EMBL" id="CP026399">
    <property type="protein sequence ID" value="AUY03058.1"/>
    <property type="molecule type" value="Genomic_DNA"/>
</dbReference>
<reference evidence="1 4" key="2">
    <citation type="journal article" date="2018" name="MBio">
        <title>Genomic Analysis of Hospital Plumbing Reveals Diverse Reservoir of Bacterial Plasmids Conferring Carbapenem Resistance.</title>
        <authorList>
            <consortium name="NISC Comparative Sequencing Program"/>
            <person name="Weingarten R.A."/>
            <person name="Johnson R.C."/>
            <person name="Conlan S."/>
            <person name="Ramsburg A.M."/>
            <person name="Dekker J.P."/>
            <person name="Lau A.F."/>
            <person name="Khil P."/>
            <person name="Odom R.T."/>
            <person name="Deming C."/>
            <person name="Park M."/>
            <person name="Thomas P.J."/>
            <person name="Henderson D.K."/>
            <person name="Palmore T.N."/>
            <person name="Segre J.A."/>
            <person name="Frank K.M."/>
        </authorList>
    </citation>
    <scope>NUCLEOTIDE SEQUENCE [LARGE SCALE GENOMIC DNA]</scope>
    <source>
        <strain evidence="1 4">ECONIH4</strain>
    </source>
</reference>
<evidence type="ECO:0000313" key="5">
    <source>
        <dbReference type="Proteomes" id="UP000253687"/>
    </source>
</evidence>